<geneLocation type="plasmid" evidence="2">
    <name>prgalie4872d</name>
</geneLocation>
<keyword evidence="1" id="KW-0614">Plasmid</keyword>
<organism evidence="1 2">
    <name type="scientific">Rhizobium gallicum</name>
    <dbReference type="NCBI Taxonomy" id="56730"/>
    <lineage>
        <taxon>Bacteria</taxon>
        <taxon>Pseudomonadati</taxon>
        <taxon>Pseudomonadota</taxon>
        <taxon>Alphaproteobacteria</taxon>
        <taxon>Hyphomicrobiales</taxon>
        <taxon>Rhizobiaceae</taxon>
        <taxon>Rhizobium/Agrobacterium group</taxon>
        <taxon>Rhizobium</taxon>
    </lineage>
</organism>
<evidence type="ECO:0000313" key="2">
    <source>
        <dbReference type="Proteomes" id="UP000184749"/>
    </source>
</evidence>
<name>A0A1L5NSN1_9HYPH</name>
<dbReference type="AlphaFoldDB" id="A0A1L5NSN1"/>
<dbReference type="RefSeq" id="WP_074071325.1">
    <property type="nucleotide sequence ID" value="NZ_CP017105.1"/>
</dbReference>
<reference evidence="1 2" key="1">
    <citation type="submission" date="2016-09" db="EMBL/GenBank/DDBJ databases">
        <title>The complete genome sequences of Rhizobium gallicum, symbiovars gallicum and phaseoli, symbionts associated to common bean (Phaseolus vulgaris).</title>
        <authorList>
            <person name="Bustos P."/>
            <person name="Santamaria R.I."/>
            <person name="Perez-Carrascal O.M."/>
            <person name="Juarez S."/>
            <person name="Lozano L."/>
            <person name="Martinez-Flores I."/>
            <person name="Martinez-Romero E."/>
            <person name="Cevallos M."/>
            <person name="Romero D."/>
            <person name="Davila G."/>
            <person name="Gonzalez V."/>
        </authorList>
    </citation>
    <scope>NUCLEOTIDE SEQUENCE [LARGE SCALE GENOMIC DNA]</scope>
    <source>
        <strain evidence="1 2">IE4872</strain>
        <plasmid evidence="2">prgalie4872d</plasmid>
    </source>
</reference>
<dbReference type="EMBL" id="CP017105">
    <property type="protein sequence ID" value="APO70901.1"/>
    <property type="molecule type" value="Genomic_DNA"/>
</dbReference>
<accession>A0A1L5NSN1</accession>
<proteinExistence type="predicted"/>
<dbReference type="Proteomes" id="UP000184749">
    <property type="component" value="Plasmid pRgalIE4872d"/>
</dbReference>
<gene>
    <name evidence="1" type="ORF">IE4872_PD00367</name>
</gene>
<dbReference type="InterPro" id="IPR010982">
    <property type="entry name" value="Lambda_DNA-bd_dom_sf"/>
</dbReference>
<dbReference type="SUPFAM" id="SSF47413">
    <property type="entry name" value="lambda repressor-like DNA-binding domains"/>
    <property type="match status" value="1"/>
</dbReference>
<dbReference type="Gene3D" id="1.10.260.40">
    <property type="entry name" value="lambda repressor-like DNA-binding domains"/>
    <property type="match status" value="1"/>
</dbReference>
<evidence type="ECO:0000313" key="1">
    <source>
        <dbReference type="EMBL" id="APO70901.1"/>
    </source>
</evidence>
<dbReference type="GO" id="GO:0003677">
    <property type="term" value="F:DNA binding"/>
    <property type="evidence" value="ECO:0007669"/>
    <property type="project" value="InterPro"/>
</dbReference>
<protein>
    <submittedName>
        <fullName evidence="1">Helix-turn-helix domain-containing protein</fullName>
    </submittedName>
</protein>
<sequence>MITGSQCRAARALIDFSRERLAISAGVSIETVMDFERKLAEPTDDEVLALQSALENAGAVFISDNGRGIGVRLKFTRSEAKRIAILENEGGIVAPDRVP</sequence>